<dbReference type="GO" id="GO:0009313">
    <property type="term" value="P:oligosaccharide catabolic process"/>
    <property type="evidence" value="ECO:0007669"/>
    <property type="project" value="TreeGrafter"/>
</dbReference>
<dbReference type="Pfam" id="PF13859">
    <property type="entry name" value="BNR_3"/>
    <property type="match status" value="1"/>
</dbReference>
<dbReference type="GO" id="GO:0030246">
    <property type="term" value="F:carbohydrate binding"/>
    <property type="evidence" value="ECO:0007669"/>
    <property type="project" value="InterPro"/>
</dbReference>
<dbReference type="InterPro" id="IPR036278">
    <property type="entry name" value="Sialidase_sf"/>
</dbReference>
<dbReference type="InterPro" id="IPR016134">
    <property type="entry name" value="Dockerin_dom"/>
</dbReference>
<dbReference type="Gene3D" id="2.60.40.680">
    <property type="match status" value="1"/>
</dbReference>
<dbReference type="EMBL" id="QXQA01000007">
    <property type="protein sequence ID" value="RIX52376.1"/>
    <property type="molecule type" value="Genomic_DNA"/>
</dbReference>
<dbReference type="SUPFAM" id="SSF63446">
    <property type="entry name" value="Type I dockerin domain"/>
    <property type="match status" value="1"/>
</dbReference>
<dbReference type="Gene3D" id="1.10.1330.10">
    <property type="entry name" value="Dockerin domain"/>
    <property type="match status" value="1"/>
</dbReference>
<keyword evidence="11" id="KW-1185">Reference proteome</keyword>
<dbReference type="Gene3D" id="2.60.120.200">
    <property type="match status" value="1"/>
</dbReference>
<dbReference type="GO" id="GO:0006689">
    <property type="term" value="P:ganglioside catabolic process"/>
    <property type="evidence" value="ECO:0007669"/>
    <property type="project" value="TreeGrafter"/>
</dbReference>
<dbReference type="CDD" id="cd08547">
    <property type="entry name" value="Type_II_cohesin"/>
    <property type="match status" value="1"/>
</dbReference>
<dbReference type="OrthoDB" id="7294637at2"/>
<dbReference type="SUPFAM" id="SSF50939">
    <property type="entry name" value="Sialidases"/>
    <property type="match status" value="1"/>
</dbReference>
<dbReference type="CDD" id="cd14254">
    <property type="entry name" value="Dockerin_II"/>
    <property type="match status" value="1"/>
</dbReference>
<evidence type="ECO:0000256" key="3">
    <source>
        <dbReference type="ARBA" id="ARBA00012733"/>
    </source>
</evidence>
<comment type="caution">
    <text evidence="10">The sequence shown here is derived from an EMBL/GenBank/DDBJ whole genome shotgun (WGS) entry which is preliminary data.</text>
</comment>
<dbReference type="InterPro" id="IPR026856">
    <property type="entry name" value="Sialidase_fam"/>
</dbReference>
<keyword evidence="4 8" id="KW-0732">Signal</keyword>
<dbReference type="InterPro" id="IPR036439">
    <property type="entry name" value="Dockerin_dom_sf"/>
</dbReference>
<dbReference type="GO" id="GO:0016020">
    <property type="term" value="C:membrane"/>
    <property type="evidence" value="ECO:0007669"/>
    <property type="project" value="TreeGrafter"/>
</dbReference>
<evidence type="ECO:0000256" key="5">
    <source>
        <dbReference type="ARBA" id="ARBA00022737"/>
    </source>
</evidence>
<evidence type="ECO:0000256" key="6">
    <source>
        <dbReference type="ARBA" id="ARBA00022801"/>
    </source>
</evidence>
<sequence>MKRTLSLLLAAVMLFGLLPSVGAAAEEAPEQNSPAPVFRVENQRIYNNHYPDLNPYLDQLKALEEGTIITRFRYSGSSIMTLFSLSNNTMPNGHFQMYITPSAVGSENRLQAPGQTSVNTHVKADVTVRPNEVHTVAMVMDKEQGYKYFLDGKLIKTDTTSAKVFLNNIYQPNSAKLGMTDRAAGSNMYFFNGEIDYAEVYGEVLNDADLLRITGVTAANQTENPLPDGALITEPYHVYSAGLYGSNNYRIPSLLYTKEGTLIAGIDKRVPHGGDSPNNIDMMVRRSLDNGDTWEPGIVINDYPGAASNIDQALLQDEETGRIFSLVLGFPEGIGFPQSVKGSGYKTIDGKLYRILRNAANAEFTIRENGEVYDSAGLKTAYRVDELRNLYNNGVKVGNIYLSNSPLKPIMTSYLELWYSDDDGVSWEGPVDMNPGLKEDWMAFLGAGPGNGIQIKEGPHAGRLVFPVYFTNENRSQNSAVIYSDDHGATWHRGESPNEGRIVGGVTMNERTSTGNELTEAQVVELPGGQLKMFSRNYSGYAQISTSLDGGETWEAEVVTERDLVAAYCQMTAIRYNGRIDGKEAVIFASPSSSTSRINGTVKVGLIEQDGTYPNGEPKYRFDWKYSQLVKEGHYAYSSLANLANGEIGLFYEGTGDTSMSFIKFNVDYLKWQRQSEKPVPQLTSIAIENAQPNGYEANDKLAVKAVFDRYVMLSGDRKLQGTIGETPIEFSMTSQNEAGTEFVFESDFPELAPGSYELNANFSDELNIYNVFGIAFEKEGSGLQTQVQAGQAEPEGAAAVLTGDRAVEAGGNFQLSLGVANLEETAYAGDFTVQFDSGALVFTAAESAAEGISLVESKEVEAGKIRFIMASSGAEHGISGDKELLVLTFQAKEAEEKTTTVIEVTSAALGHGDGTETAAAGAAHRVTLTAANGLPGDVNGDDRVSIGDLAIVAAHYGKTSSSPDWNTAKIADLNRDGKIDIQDLAEAAKLLLN</sequence>
<dbReference type="SUPFAM" id="SSF49384">
    <property type="entry name" value="Carbohydrate-binding domain"/>
    <property type="match status" value="1"/>
</dbReference>
<evidence type="ECO:0000256" key="8">
    <source>
        <dbReference type="SAM" id="SignalP"/>
    </source>
</evidence>
<evidence type="ECO:0000313" key="11">
    <source>
        <dbReference type="Proteomes" id="UP000266482"/>
    </source>
</evidence>
<keyword evidence="7" id="KW-0326">Glycosidase</keyword>
<dbReference type="AlphaFoldDB" id="A0A3A1UXC8"/>
<dbReference type="InterPro" id="IPR011040">
    <property type="entry name" value="Sialidase"/>
</dbReference>
<dbReference type="InterPro" id="IPR002102">
    <property type="entry name" value="Cohesin_dom"/>
</dbReference>
<evidence type="ECO:0000256" key="4">
    <source>
        <dbReference type="ARBA" id="ARBA00022729"/>
    </source>
</evidence>
<comment type="similarity">
    <text evidence="2">Belongs to the glycosyl hydrolase 33 family.</text>
</comment>
<gene>
    <name evidence="10" type="ORF">D3P08_12910</name>
</gene>
<feature type="signal peptide" evidence="8">
    <location>
        <begin position="1"/>
        <end position="24"/>
    </location>
</feature>
<reference evidence="10 11" key="1">
    <citation type="submission" date="2018-09" db="EMBL/GenBank/DDBJ databases">
        <title>Paenibacillus aracenensis nov. sp. isolated from a cave in southern Spain.</title>
        <authorList>
            <person name="Jurado V."/>
            <person name="Gutierrez-Patricio S."/>
            <person name="Gonzalez-Pimentel J.L."/>
            <person name="Miller A.Z."/>
            <person name="Laiz L."/>
            <person name="Saiz-Jimenez C."/>
        </authorList>
    </citation>
    <scope>NUCLEOTIDE SEQUENCE [LARGE SCALE GENOMIC DNA]</scope>
    <source>
        <strain evidence="10 11">DSM 22867</strain>
    </source>
</reference>
<dbReference type="Gene3D" id="2.40.220.10">
    <property type="entry name" value="Intramolecular Trans-sialidase, Domain 3"/>
    <property type="match status" value="1"/>
</dbReference>
<feature type="domain" description="Dockerin" evidence="9">
    <location>
        <begin position="932"/>
        <end position="994"/>
    </location>
</feature>
<dbReference type="PROSITE" id="PS00018">
    <property type="entry name" value="EF_HAND_1"/>
    <property type="match status" value="2"/>
</dbReference>
<dbReference type="Gene3D" id="2.120.10.10">
    <property type="match status" value="1"/>
</dbReference>
<dbReference type="GO" id="GO:0005737">
    <property type="term" value="C:cytoplasm"/>
    <property type="evidence" value="ECO:0007669"/>
    <property type="project" value="TreeGrafter"/>
</dbReference>
<dbReference type="InterPro" id="IPR018247">
    <property type="entry name" value="EF_Hand_1_Ca_BS"/>
</dbReference>
<dbReference type="GO" id="GO:0000272">
    <property type="term" value="P:polysaccharide catabolic process"/>
    <property type="evidence" value="ECO:0007669"/>
    <property type="project" value="InterPro"/>
</dbReference>
<dbReference type="InterPro" id="IPR008965">
    <property type="entry name" value="CBM2/CBM3_carb-bd_dom_sf"/>
</dbReference>
<dbReference type="Pfam" id="PF00963">
    <property type="entry name" value="Cohesin"/>
    <property type="match status" value="1"/>
</dbReference>
<keyword evidence="6" id="KW-0378">Hydrolase</keyword>
<dbReference type="InterPro" id="IPR023364">
    <property type="entry name" value="Trans_sialidase_dom3"/>
</dbReference>
<dbReference type="SUPFAM" id="SSF49899">
    <property type="entry name" value="Concanavalin A-like lectins/glucanases"/>
    <property type="match status" value="1"/>
</dbReference>
<dbReference type="GO" id="GO:0004308">
    <property type="term" value="F:exo-alpha-sialidase activity"/>
    <property type="evidence" value="ECO:0007669"/>
    <property type="project" value="UniProtKB-EC"/>
</dbReference>
<evidence type="ECO:0000313" key="10">
    <source>
        <dbReference type="EMBL" id="RIX52376.1"/>
    </source>
</evidence>
<evidence type="ECO:0000256" key="1">
    <source>
        <dbReference type="ARBA" id="ARBA00000427"/>
    </source>
</evidence>
<keyword evidence="5" id="KW-0677">Repeat</keyword>
<evidence type="ECO:0000256" key="2">
    <source>
        <dbReference type="ARBA" id="ARBA00009348"/>
    </source>
</evidence>
<dbReference type="Proteomes" id="UP000266482">
    <property type="component" value="Unassembled WGS sequence"/>
</dbReference>
<feature type="chain" id="PRO_5039048853" description="exo-alpha-sialidase" evidence="8">
    <location>
        <begin position="25"/>
        <end position="994"/>
    </location>
</feature>
<dbReference type="Pfam" id="PF00404">
    <property type="entry name" value="Dockerin_1"/>
    <property type="match status" value="1"/>
</dbReference>
<evidence type="ECO:0000256" key="7">
    <source>
        <dbReference type="ARBA" id="ARBA00023295"/>
    </source>
</evidence>
<dbReference type="PROSITE" id="PS51766">
    <property type="entry name" value="DOCKERIN"/>
    <property type="match status" value="1"/>
</dbReference>
<dbReference type="PANTHER" id="PTHR10628">
    <property type="entry name" value="SIALIDASE"/>
    <property type="match status" value="1"/>
</dbReference>
<protein>
    <recommendedName>
        <fullName evidence="3">exo-alpha-sialidase</fullName>
        <ecNumber evidence="3">3.2.1.18</ecNumber>
    </recommendedName>
</protein>
<comment type="catalytic activity">
    <reaction evidence="1">
        <text>Hydrolysis of alpha-(2-&gt;3)-, alpha-(2-&gt;6)-, alpha-(2-&gt;8)- glycosidic linkages of terminal sialic acid residues in oligosaccharides, glycoproteins, glycolipids, colominic acid and synthetic substrates.</text>
        <dbReference type="EC" id="3.2.1.18"/>
    </reaction>
</comment>
<dbReference type="InterPro" id="IPR004124">
    <property type="entry name" value="Glyco_hydro_33_N"/>
</dbReference>
<dbReference type="EC" id="3.2.1.18" evidence="3"/>
<dbReference type="PANTHER" id="PTHR10628:SF30">
    <property type="entry name" value="EXO-ALPHA-SIALIDASE"/>
    <property type="match status" value="1"/>
</dbReference>
<proteinExistence type="inferred from homology"/>
<dbReference type="CDD" id="cd15482">
    <property type="entry name" value="Sialidase_non-viral"/>
    <property type="match status" value="1"/>
</dbReference>
<dbReference type="RefSeq" id="WP_119600102.1">
    <property type="nucleotide sequence ID" value="NZ_QXQA01000007.1"/>
</dbReference>
<dbReference type="InterPro" id="IPR002105">
    <property type="entry name" value="Dockerin_1_rpt"/>
</dbReference>
<name>A0A3A1UXC8_9BACL</name>
<dbReference type="InterPro" id="IPR013320">
    <property type="entry name" value="ConA-like_dom_sf"/>
</dbReference>
<organism evidence="10 11">
    <name type="scientific">Paenibacillus nanensis</name>
    <dbReference type="NCBI Taxonomy" id="393251"/>
    <lineage>
        <taxon>Bacteria</taxon>
        <taxon>Bacillati</taxon>
        <taxon>Bacillota</taxon>
        <taxon>Bacilli</taxon>
        <taxon>Bacillales</taxon>
        <taxon>Paenibacillaceae</taxon>
        <taxon>Paenibacillus</taxon>
    </lineage>
</organism>
<dbReference type="Pfam" id="PF02973">
    <property type="entry name" value="Sialidase"/>
    <property type="match status" value="1"/>
</dbReference>
<accession>A0A3A1UXC8</accession>
<evidence type="ECO:0000259" key="9">
    <source>
        <dbReference type="PROSITE" id="PS51766"/>
    </source>
</evidence>